<dbReference type="Pfam" id="PF00486">
    <property type="entry name" value="Trans_reg_C"/>
    <property type="match status" value="1"/>
</dbReference>
<dbReference type="PANTHER" id="PTHR35807:SF1">
    <property type="entry name" value="TRANSCRIPTIONAL REGULATOR REDD"/>
    <property type="match status" value="1"/>
</dbReference>
<dbReference type="InterPro" id="IPR051677">
    <property type="entry name" value="AfsR-DnrI-RedD_regulator"/>
</dbReference>
<dbReference type="SUPFAM" id="SSF48452">
    <property type="entry name" value="TPR-like"/>
    <property type="match status" value="1"/>
</dbReference>
<comment type="similarity">
    <text evidence="1">Belongs to the AfsR/DnrI/RedD regulatory family.</text>
</comment>
<dbReference type="Pfam" id="PF03704">
    <property type="entry name" value="BTAD"/>
    <property type="match status" value="1"/>
</dbReference>
<evidence type="ECO:0000313" key="6">
    <source>
        <dbReference type="Proteomes" id="UP000199494"/>
    </source>
</evidence>
<keyword evidence="4" id="KW-0804">Transcription</keyword>
<sequence>MPVTEAVPGVGGALRDFRRRAGVTQRELAGLTDLSLAGLRDLEQGRVKAPRRSTVRKLAAALRLSPAEAELLTKGEPERDERRGENGLAVLGPLRATFGGKPLDLGSTRQQALLAVLALSANHPVSRSALVAAVWGPLAPAATEDSLPSRMSRLRRSLKGEPSATTGPVLIASRGGYRLSIDEERLDLLRFRRLCAEAELAGRRGDPSAACALFAESSALWRGEPLADLPVLSNHPAVTALAKERRAMVLRFATTAAAAGTPEAALPALRVAVTADCLHEKLHAALMIALLCSGQQSEALAVFTSVRDRLARELGTPPGPHLMAAHRRVLHHDLPSVTRTPLAAVRQLPADSSDFVGRTAELAALRHQLSRTGAGPGICAITGMAGTGKTRLALKLAHELVAEGRYAEQQLHVDLRGRSASPPEDPHAVLGMFLRSLGLSDDEIPHALTARAAKYRNLLRDRSAVVVLDNAADSRQIAPLLPDGNENLVLITSRRELTLPGGHHLGLGALTGEESRRLLTTMLSPAIVESDPASTTRLVELCGGSPLALALIGRRLRVRPAWRLADLLARLGTPEQRMAELALGGRSVKAALDLSYESLPRKDQRVLRLLARRSGAQFTAGTAAVFAGVGVPTAESVLDRLAAEHLLIRLPPGRFGVPKLVSDYVRLLPTPLPLGPLHGGASKDVVPAAAPRTLAGA</sequence>
<accession>A0A222VS16</accession>
<keyword evidence="6" id="KW-1185">Reference proteome</keyword>
<dbReference type="InterPro" id="IPR016032">
    <property type="entry name" value="Sig_transdc_resp-reg_C-effctor"/>
</dbReference>
<dbReference type="STRING" id="530584.SAMN05421630_109257"/>
<dbReference type="SUPFAM" id="SSF47413">
    <property type="entry name" value="lambda repressor-like DNA-binding domains"/>
    <property type="match status" value="1"/>
</dbReference>
<reference evidence="5 6" key="1">
    <citation type="submission" date="2016-10" db="EMBL/GenBank/DDBJ databases">
        <authorList>
            <person name="de Groot N.N."/>
        </authorList>
    </citation>
    <scope>NUCLEOTIDE SEQUENCE [LARGE SCALE GENOMIC DNA]</scope>
    <source>
        <strain evidence="5 6">CGMCC 4.5506</strain>
    </source>
</reference>
<dbReference type="RefSeq" id="WP_091808365.1">
    <property type="nucleotide sequence ID" value="NZ_CP016353.1"/>
</dbReference>
<dbReference type="EMBL" id="FMZE01000009">
    <property type="protein sequence ID" value="SDD53106.1"/>
    <property type="molecule type" value="Genomic_DNA"/>
</dbReference>
<dbReference type="CDD" id="cd00093">
    <property type="entry name" value="HTH_XRE"/>
    <property type="match status" value="1"/>
</dbReference>
<dbReference type="InterPro" id="IPR001387">
    <property type="entry name" value="Cro/C1-type_HTH"/>
</dbReference>
<dbReference type="Gene3D" id="1.10.10.10">
    <property type="entry name" value="Winged helix-like DNA-binding domain superfamily/Winged helix DNA-binding domain"/>
    <property type="match status" value="1"/>
</dbReference>
<dbReference type="CDD" id="cd15831">
    <property type="entry name" value="BTAD"/>
    <property type="match status" value="1"/>
</dbReference>
<evidence type="ECO:0000256" key="3">
    <source>
        <dbReference type="ARBA" id="ARBA00023125"/>
    </source>
</evidence>
<evidence type="ECO:0000313" key="5">
    <source>
        <dbReference type="EMBL" id="SDD53106.1"/>
    </source>
</evidence>
<dbReference type="SMART" id="SM00530">
    <property type="entry name" value="HTH_XRE"/>
    <property type="match status" value="1"/>
</dbReference>
<dbReference type="Proteomes" id="UP000199494">
    <property type="component" value="Unassembled WGS sequence"/>
</dbReference>
<dbReference type="SUPFAM" id="SSF46894">
    <property type="entry name" value="C-terminal effector domain of the bipartite response regulators"/>
    <property type="match status" value="1"/>
</dbReference>
<dbReference type="GO" id="GO:0006355">
    <property type="term" value="P:regulation of DNA-templated transcription"/>
    <property type="evidence" value="ECO:0007669"/>
    <property type="project" value="InterPro"/>
</dbReference>
<keyword evidence="3 5" id="KW-0238">DNA-binding</keyword>
<dbReference type="PROSITE" id="PS51755">
    <property type="entry name" value="OMPR_PHOB"/>
    <property type="match status" value="1"/>
</dbReference>
<dbReference type="InterPro" id="IPR010982">
    <property type="entry name" value="Lambda_DNA-bd_dom_sf"/>
</dbReference>
<dbReference type="GO" id="GO:0043531">
    <property type="term" value="F:ADP binding"/>
    <property type="evidence" value="ECO:0007669"/>
    <property type="project" value="InterPro"/>
</dbReference>
<dbReference type="KEGG" id="pmad:BAY61_18965"/>
<dbReference type="PROSITE" id="PS50943">
    <property type="entry name" value="HTH_CROC1"/>
    <property type="match status" value="1"/>
</dbReference>
<dbReference type="InterPro" id="IPR011990">
    <property type="entry name" value="TPR-like_helical_dom_sf"/>
</dbReference>
<dbReference type="InterPro" id="IPR005158">
    <property type="entry name" value="BTAD"/>
</dbReference>
<protein>
    <submittedName>
        <fullName evidence="5">DNA-binding transcriptional activator of the SARP family</fullName>
    </submittedName>
</protein>
<evidence type="ECO:0000256" key="4">
    <source>
        <dbReference type="ARBA" id="ARBA00023163"/>
    </source>
</evidence>
<dbReference type="SMART" id="SM01043">
    <property type="entry name" value="BTAD"/>
    <property type="match status" value="1"/>
</dbReference>
<dbReference type="SMART" id="SM00862">
    <property type="entry name" value="Trans_reg_C"/>
    <property type="match status" value="1"/>
</dbReference>
<dbReference type="GO" id="GO:0003677">
    <property type="term" value="F:DNA binding"/>
    <property type="evidence" value="ECO:0007669"/>
    <property type="project" value="UniProtKB-UniRule"/>
</dbReference>
<proteinExistence type="inferred from homology"/>
<dbReference type="Gene3D" id="1.10.260.40">
    <property type="entry name" value="lambda repressor-like DNA-binding domains"/>
    <property type="match status" value="1"/>
</dbReference>
<dbReference type="InterPro" id="IPR001867">
    <property type="entry name" value="OmpR/PhoB-type_DNA-bd"/>
</dbReference>
<dbReference type="Pfam" id="PF13560">
    <property type="entry name" value="HTH_31"/>
    <property type="match status" value="1"/>
</dbReference>
<keyword evidence="2" id="KW-0805">Transcription regulation</keyword>
<evidence type="ECO:0000256" key="1">
    <source>
        <dbReference type="ARBA" id="ARBA00005820"/>
    </source>
</evidence>
<dbReference type="InterPro" id="IPR027417">
    <property type="entry name" value="P-loop_NTPase"/>
</dbReference>
<dbReference type="Pfam" id="PF13191">
    <property type="entry name" value="AAA_16"/>
    <property type="match status" value="1"/>
</dbReference>
<dbReference type="Gene3D" id="3.40.50.300">
    <property type="entry name" value="P-loop containing nucleotide triphosphate hydrolases"/>
    <property type="match status" value="1"/>
</dbReference>
<dbReference type="PANTHER" id="PTHR35807">
    <property type="entry name" value="TRANSCRIPTIONAL REGULATOR REDD-RELATED"/>
    <property type="match status" value="1"/>
</dbReference>
<dbReference type="PRINTS" id="PR00364">
    <property type="entry name" value="DISEASERSIST"/>
</dbReference>
<organism evidence="5 6">
    <name type="scientific">Prauserella marina</name>
    <dbReference type="NCBI Taxonomy" id="530584"/>
    <lineage>
        <taxon>Bacteria</taxon>
        <taxon>Bacillati</taxon>
        <taxon>Actinomycetota</taxon>
        <taxon>Actinomycetes</taxon>
        <taxon>Pseudonocardiales</taxon>
        <taxon>Pseudonocardiaceae</taxon>
        <taxon>Prauserella</taxon>
    </lineage>
</organism>
<dbReference type="SUPFAM" id="SSF52540">
    <property type="entry name" value="P-loop containing nucleoside triphosphate hydrolases"/>
    <property type="match status" value="1"/>
</dbReference>
<dbReference type="InterPro" id="IPR036388">
    <property type="entry name" value="WH-like_DNA-bd_sf"/>
</dbReference>
<dbReference type="GO" id="GO:0000160">
    <property type="term" value="P:phosphorelay signal transduction system"/>
    <property type="evidence" value="ECO:0007669"/>
    <property type="project" value="InterPro"/>
</dbReference>
<evidence type="ECO:0000256" key="2">
    <source>
        <dbReference type="ARBA" id="ARBA00023015"/>
    </source>
</evidence>
<gene>
    <name evidence="5" type="ORF">SAMN05421630_109257</name>
</gene>
<dbReference type="AlphaFoldDB" id="A0A222VS16"/>
<dbReference type="InterPro" id="IPR041664">
    <property type="entry name" value="AAA_16"/>
</dbReference>
<dbReference type="OrthoDB" id="4507225at2"/>
<dbReference type="Gene3D" id="1.25.40.10">
    <property type="entry name" value="Tetratricopeptide repeat domain"/>
    <property type="match status" value="1"/>
</dbReference>
<name>A0A222VS16_9PSEU</name>